<protein>
    <submittedName>
        <fullName evidence="1">Uncharacterized protein</fullName>
    </submittedName>
</protein>
<dbReference type="RefSeq" id="WP_234540665.1">
    <property type="nucleotide sequence ID" value="NZ_CAKMAB010000040.1"/>
</dbReference>
<comment type="caution">
    <text evidence="1">The sequence shown here is derived from an EMBL/GenBank/DDBJ whole genome shotgun (WGS) entry which is preliminary data.</text>
</comment>
<dbReference type="Proteomes" id="UP000838749">
    <property type="component" value="Unassembled WGS sequence"/>
</dbReference>
<sequence length="297" mass="33636">MPIEIKILNKRSSGDVPVGKYIARYLDERSLGLLQALNPCKNAQIIEGIHSGQIIPYDSYVVIGDLLAQADVIEHNEELTERLANAGITIKNLEKYVNERRESWDKERKALEKSLAEGGLMVGELKKENEKLRNGEYAINLAPHIGALKERNQQLEWELESWRNSKKVQLPREVAAELDELIIKGISNADIANRFFTANGANKEHYGVSKLLKWTGYGQTEGGKIRVMIFLSALVNGYTEEPEPEKDVPSNIRSEVTEIIKCWMGTPPVADEGNDAERLTEWIFDHFQRHGDDKLPF</sequence>
<evidence type="ECO:0000313" key="1">
    <source>
        <dbReference type="EMBL" id="CAH1058806.1"/>
    </source>
</evidence>
<proteinExistence type="predicted"/>
<accession>A0ABN8FL99</accession>
<keyword evidence="2" id="KW-1185">Reference proteome</keyword>
<gene>
    <name evidence="1" type="ORF">PAECIP111894_04992</name>
</gene>
<organism evidence="1 2">
    <name type="scientific">Paenibacillus pseudetheri</name>
    <dbReference type="NCBI Taxonomy" id="2897682"/>
    <lineage>
        <taxon>Bacteria</taxon>
        <taxon>Bacillati</taxon>
        <taxon>Bacillota</taxon>
        <taxon>Bacilli</taxon>
        <taxon>Bacillales</taxon>
        <taxon>Paenibacillaceae</taxon>
        <taxon>Paenibacillus</taxon>
    </lineage>
</organism>
<reference evidence="1" key="1">
    <citation type="submission" date="2021-12" db="EMBL/GenBank/DDBJ databases">
        <authorList>
            <person name="Criscuolo A."/>
        </authorList>
    </citation>
    <scope>NUCLEOTIDE SEQUENCE</scope>
    <source>
        <strain evidence="1">CIP111894</strain>
    </source>
</reference>
<dbReference type="EMBL" id="CAKMAB010000040">
    <property type="protein sequence ID" value="CAH1058806.1"/>
    <property type="molecule type" value="Genomic_DNA"/>
</dbReference>
<name>A0ABN8FL99_9BACL</name>
<evidence type="ECO:0000313" key="2">
    <source>
        <dbReference type="Proteomes" id="UP000838749"/>
    </source>
</evidence>